<protein>
    <submittedName>
        <fullName evidence="2">Pimeloyl-ACP methyl ester carboxylesterase</fullName>
    </submittedName>
</protein>
<sequence>MSETARRICGVLTAMDSPDVVLVHGLYHQPAHFQPLAEALRRRGASVRSPRLHRGSLAADTAAVQRAIDLSVTTPVVVGHSYGGAVISGVNGAGALLYLAAFVPDAGESCAVLGGPDAPVNAWVRPHPRGGTFIPPDVATDLFYADCHPRAAERATSLLVPQASGHGRGVVQRAAWRYVRSHYVGSTEDRAMSPELQRQLARRCTSSQVITAGHSPYISRPDDIADIVLGL</sequence>
<keyword evidence="3" id="KW-1185">Reference proteome</keyword>
<evidence type="ECO:0000313" key="3">
    <source>
        <dbReference type="Proteomes" id="UP001519290"/>
    </source>
</evidence>
<accession>A0ABS4WWW2</accession>
<dbReference type="EMBL" id="JAGIOD010000001">
    <property type="protein sequence ID" value="MBP2380690.1"/>
    <property type="molecule type" value="Genomic_DNA"/>
</dbReference>
<gene>
    <name evidence="2" type="ORF">JOF43_000647</name>
</gene>
<evidence type="ECO:0000313" key="2">
    <source>
        <dbReference type="EMBL" id="MBP2380690.1"/>
    </source>
</evidence>
<dbReference type="Pfam" id="PF12697">
    <property type="entry name" value="Abhydrolase_6"/>
    <property type="match status" value="1"/>
</dbReference>
<dbReference type="PANTHER" id="PTHR37017">
    <property type="entry name" value="AB HYDROLASE-1 DOMAIN-CONTAINING PROTEIN-RELATED"/>
    <property type="match status" value="1"/>
</dbReference>
<dbReference type="RefSeq" id="WP_209899002.1">
    <property type="nucleotide sequence ID" value="NZ_BAAAJW010000014.1"/>
</dbReference>
<evidence type="ECO:0000259" key="1">
    <source>
        <dbReference type="Pfam" id="PF12697"/>
    </source>
</evidence>
<dbReference type="Proteomes" id="UP001519290">
    <property type="component" value="Unassembled WGS sequence"/>
</dbReference>
<dbReference type="SUPFAM" id="SSF53474">
    <property type="entry name" value="alpha/beta-Hydrolases"/>
    <property type="match status" value="1"/>
</dbReference>
<dbReference type="PANTHER" id="PTHR37017:SF11">
    <property type="entry name" value="ESTERASE_LIPASE_THIOESTERASE DOMAIN-CONTAINING PROTEIN"/>
    <property type="match status" value="1"/>
</dbReference>
<organism evidence="2 3">
    <name type="scientific">Brachybacterium sacelli</name>
    <dbReference type="NCBI Taxonomy" id="173364"/>
    <lineage>
        <taxon>Bacteria</taxon>
        <taxon>Bacillati</taxon>
        <taxon>Actinomycetota</taxon>
        <taxon>Actinomycetes</taxon>
        <taxon>Micrococcales</taxon>
        <taxon>Dermabacteraceae</taxon>
        <taxon>Brachybacterium</taxon>
    </lineage>
</organism>
<proteinExistence type="predicted"/>
<reference evidence="2 3" key="1">
    <citation type="submission" date="2021-03" db="EMBL/GenBank/DDBJ databases">
        <title>Sequencing the genomes of 1000 actinobacteria strains.</title>
        <authorList>
            <person name="Klenk H.-P."/>
        </authorList>
    </citation>
    <scope>NUCLEOTIDE SEQUENCE [LARGE SCALE GENOMIC DNA]</scope>
    <source>
        <strain evidence="2 3">DSM 14566</strain>
    </source>
</reference>
<name>A0ABS4WWW2_9MICO</name>
<dbReference type="InterPro" id="IPR029058">
    <property type="entry name" value="AB_hydrolase_fold"/>
</dbReference>
<feature type="domain" description="AB hydrolase-1" evidence="1">
    <location>
        <begin position="20"/>
        <end position="226"/>
    </location>
</feature>
<dbReference type="Gene3D" id="3.40.50.1820">
    <property type="entry name" value="alpha/beta hydrolase"/>
    <property type="match status" value="1"/>
</dbReference>
<comment type="caution">
    <text evidence="2">The sequence shown here is derived from an EMBL/GenBank/DDBJ whole genome shotgun (WGS) entry which is preliminary data.</text>
</comment>
<dbReference type="InterPro" id="IPR052897">
    <property type="entry name" value="Sec-Metab_Biosynth_Hydrolase"/>
</dbReference>
<dbReference type="InterPro" id="IPR000073">
    <property type="entry name" value="AB_hydrolase_1"/>
</dbReference>